<dbReference type="Proteomes" id="UP001315967">
    <property type="component" value="Chromosome"/>
</dbReference>
<dbReference type="NCBIfam" id="TIGR00138">
    <property type="entry name" value="rsmG_gidB"/>
    <property type="match status" value="1"/>
</dbReference>
<dbReference type="EMBL" id="CP102453">
    <property type="protein sequence ID" value="UUX33088.1"/>
    <property type="molecule type" value="Genomic_DNA"/>
</dbReference>
<keyword evidence="8" id="KW-1185">Reference proteome</keyword>
<dbReference type="EC" id="2.1.1.-" evidence="6"/>
<keyword evidence="3 6" id="KW-0489">Methyltransferase</keyword>
<evidence type="ECO:0000313" key="7">
    <source>
        <dbReference type="EMBL" id="UUX33088.1"/>
    </source>
</evidence>
<evidence type="ECO:0000256" key="1">
    <source>
        <dbReference type="ARBA" id="ARBA00022490"/>
    </source>
</evidence>
<dbReference type="Pfam" id="PF02527">
    <property type="entry name" value="GidB"/>
    <property type="match status" value="1"/>
</dbReference>
<dbReference type="PANTHER" id="PTHR31760">
    <property type="entry name" value="S-ADENOSYL-L-METHIONINE-DEPENDENT METHYLTRANSFERASES SUPERFAMILY PROTEIN"/>
    <property type="match status" value="1"/>
</dbReference>
<keyword evidence="2 6" id="KW-0698">rRNA processing</keyword>
<feature type="binding site" evidence="6">
    <location>
        <position position="78"/>
    </location>
    <ligand>
        <name>S-adenosyl-L-methionine</name>
        <dbReference type="ChEBI" id="CHEBI:59789"/>
    </ligand>
</feature>
<accession>A0ABY5P3S2</accession>
<dbReference type="InterPro" id="IPR029063">
    <property type="entry name" value="SAM-dependent_MTases_sf"/>
</dbReference>
<feature type="binding site" evidence="6">
    <location>
        <begin position="129"/>
        <end position="130"/>
    </location>
    <ligand>
        <name>S-adenosyl-L-methionine</name>
        <dbReference type="ChEBI" id="CHEBI:59789"/>
    </ligand>
</feature>
<sequence>MTVDEFIQALAEQGIELTEQQLTQFEDYYRLLVEWNQKINLTAITDKEEVYLKHFYDSLMMLWLNPLDNYQIKLCDVGSGAGFPSIPLKIVKPELDVTIIDSLNKRINFLNLLVAELGLTGVQAIHARAEEAGQDPLYRAQFDVTTARAVAPLNVLCEFCLPLTKKGGYFLAMKGQKANQEVAEAQKAITTLGAKIEGQKDAQLPGEESDRSIVIIKKTLDTPNKYPRKAGKPLKQPII</sequence>
<dbReference type="RefSeq" id="WP_313792589.1">
    <property type="nucleotide sequence ID" value="NZ_CP102453.1"/>
</dbReference>
<dbReference type="PIRSF" id="PIRSF003078">
    <property type="entry name" value="GidB"/>
    <property type="match status" value="1"/>
</dbReference>
<dbReference type="GO" id="GO:0032259">
    <property type="term" value="P:methylation"/>
    <property type="evidence" value="ECO:0007669"/>
    <property type="project" value="UniProtKB-KW"/>
</dbReference>
<dbReference type="InterPro" id="IPR003682">
    <property type="entry name" value="rRNA_ssu_MeTfrase_G"/>
</dbReference>
<dbReference type="HAMAP" id="MF_00074">
    <property type="entry name" value="16SrRNA_methyltr_G"/>
    <property type="match status" value="1"/>
</dbReference>
<dbReference type="SUPFAM" id="SSF53335">
    <property type="entry name" value="S-adenosyl-L-methionine-dependent methyltransferases"/>
    <property type="match status" value="1"/>
</dbReference>
<evidence type="ECO:0000256" key="3">
    <source>
        <dbReference type="ARBA" id="ARBA00022603"/>
    </source>
</evidence>
<evidence type="ECO:0000313" key="8">
    <source>
        <dbReference type="Proteomes" id="UP001315967"/>
    </source>
</evidence>
<comment type="subcellular location">
    <subcellularLocation>
        <location evidence="6">Cytoplasm</location>
    </subcellularLocation>
</comment>
<dbReference type="GO" id="GO:0008168">
    <property type="term" value="F:methyltransferase activity"/>
    <property type="evidence" value="ECO:0007669"/>
    <property type="project" value="UniProtKB-KW"/>
</dbReference>
<gene>
    <name evidence="6 7" type="primary">rsmG</name>
    <name evidence="7" type="ORF">NRE15_09220</name>
</gene>
<comment type="similarity">
    <text evidence="6">Belongs to the methyltransferase superfamily. RNA methyltransferase RsmG family.</text>
</comment>
<feature type="binding site" evidence="6">
    <location>
        <position position="83"/>
    </location>
    <ligand>
        <name>S-adenosyl-L-methionine</name>
        <dbReference type="ChEBI" id="CHEBI:59789"/>
    </ligand>
</feature>
<comment type="caution">
    <text evidence="6">Lacks conserved residue(s) required for the propagation of feature annotation.</text>
</comment>
<organism evidence="7 8">
    <name type="scientific">Fundicoccus culcitae</name>
    <dbReference type="NCBI Taxonomy" id="2969821"/>
    <lineage>
        <taxon>Bacteria</taxon>
        <taxon>Bacillati</taxon>
        <taxon>Bacillota</taxon>
        <taxon>Bacilli</taxon>
        <taxon>Lactobacillales</taxon>
        <taxon>Aerococcaceae</taxon>
        <taxon>Fundicoccus</taxon>
    </lineage>
</organism>
<evidence type="ECO:0000256" key="4">
    <source>
        <dbReference type="ARBA" id="ARBA00022679"/>
    </source>
</evidence>
<proteinExistence type="inferred from homology"/>
<feature type="binding site" evidence="6">
    <location>
        <position position="148"/>
    </location>
    <ligand>
        <name>S-adenosyl-L-methionine</name>
        <dbReference type="ChEBI" id="CHEBI:59789"/>
    </ligand>
</feature>
<keyword evidence="1 6" id="KW-0963">Cytoplasm</keyword>
<keyword evidence="5 6" id="KW-0949">S-adenosyl-L-methionine</keyword>
<reference evidence="7 8" key="1">
    <citation type="submission" date="2022-08" db="EMBL/GenBank/DDBJ databases">
        <title>Aerococcaceae sp. nov isolated from spoiled eye mask.</title>
        <authorList>
            <person name="Zhou G."/>
            <person name="Xie X.-B."/>
            <person name="Shi Q.-S."/>
            <person name="Wang Y.-S."/>
            <person name="Wen X."/>
            <person name="Peng H."/>
            <person name="Yang X.-J."/>
            <person name="Tao H.-B."/>
            <person name="Huang X.-M."/>
        </authorList>
    </citation>
    <scope>NUCLEOTIDE SEQUENCE [LARGE SCALE GENOMIC DNA]</scope>
    <source>
        <strain evidence="8">DM20194951</strain>
    </source>
</reference>
<evidence type="ECO:0000256" key="2">
    <source>
        <dbReference type="ARBA" id="ARBA00022552"/>
    </source>
</evidence>
<protein>
    <recommendedName>
        <fullName evidence="6">Ribosomal RNA small subunit methyltransferase G</fullName>
        <ecNumber evidence="6">2.1.1.-</ecNumber>
    </recommendedName>
    <alternativeName>
        <fullName evidence="6">16S rRNA 7-methylguanosine methyltransferase</fullName>
        <shortName evidence="6">16S rRNA m7G methyltransferase</shortName>
    </alternativeName>
</protein>
<evidence type="ECO:0000256" key="5">
    <source>
        <dbReference type="ARBA" id="ARBA00022691"/>
    </source>
</evidence>
<name>A0ABY5P3S2_9LACT</name>
<keyword evidence="4 6" id="KW-0808">Transferase</keyword>
<dbReference type="Gene3D" id="3.40.50.150">
    <property type="entry name" value="Vaccinia Virus protein VP39"/>
    <property type="match status" value="1"/>
</dbReference>
<dbReference type="PANTHER" id="PTHR31760:SF0">
    <property type="entry name" value="S-ADENOSYL-L-METHIONINE-DEPENDENT METHYLTRANSFERASES SUPERFAMILY PROTEIN"/>
    <property type="match status" value="1"/>
</dbReference>
<comment type="function">
    <text evidence="6">Specifically methylates the N7 position of a guanine in 16S rRNA.</text>
</comment>
<evidence type="ECO:0000256" key="6">
    <source>
        <dbReference type="HAMAP-Rule" id="MF_00074"/>
    </source>
</evidence>